<dbReference type="PRINTS" id="PR00990">
    <property type="entry name" value="RIBOKINASE"/>
</dbReference>
<evidence type="ECO:0000256" key="2">
    <source>
        <dbReference type="ARBA" id="ARBA00022777"/>
    </source>
</evidence>
<comment type="caution">
    <text evidence="4">The sequence shown here is derived from an EMBL/GenBank/DDBJ whole genome shotgun (WGS) entry which is preliminary data.</text>
</comment>
<evidence type="ECO:0000256" key="1">
    <source>
        <dbReference type="ARBA" id="ARBA00022679"/>
    </source>
</evidence>
<dbReference type="RefSeq" id="WP_149855127.1">
    <property type="nucleotide sequence ID" value="NZ_VUOB01000106.1"/>
</dbReference>
<protein>
    <submittedName>
        <fullName evidence="4">Ribokinase</fullName>
    </submittedName>
</protein>
<sequence length="290" mass="29573">MNDVEVVLAGLCTVDLVQRVAELPGPGEKTQSASVELAAGGPAANAAVTAASLGAATTLHTVLGRHPLAGFARDDLAAHGVRVLDADPERDRPPPVSAAAVRERDGERTVVSHNAADVLVDASAGLAVTGAVLVDGHHPRLALAVAAAARRAGVPVLLDAGSWKPVLADLLPLVDVCACSSSFRLPDHPEAAATERALHRLGVALVTRTAGAAPVRWSGRDGGAGERAVPRVPARDTLGAGDVWHGALLFGVARLGRVPTAEDLPELIDAANEVAARRVSRVGARAWLSG</sequence>
<dbReference type="PANTHER" id="PTHR42774">
    <property type="entry name" value="PHOSPHOTRANSFERASE SYSTEM TRANSPORT PROTEIN"/>
    <property type="match status" value="1"/>
</dbReference>
<dbReference type="InterPro" id="IPR029056">
    <property type="entry name" value="Ribokinase-like"/>
</dbReference>
<dbReference type="SUPFAM" id="SSF53613">
    <property type="entry name" value="Ribokinase-like"/>
    <property type="match status" value="1"/>
</dbReference>
<evidence type="ECO:0000259" key="3">
    <source>
        <dbReference type="Pfam" id="PF00294"/>
    </source>
</evidence>
<dbReference type="InterPro" id="IPR002139">
    <property type="entry name" value="Ribo/fructo_kinase"/>
</dbReference>
<reference evidence="4 5" key="2">
    <citation type="submission" date="2019-09" db="EMBL/GenBank/DDBJ databases">
        <authorList>
            <person name="Jin C."/>
        </authorList>
    </citation>
    <scope>NUCLEOTIDE SEQUENCE [LARGE SCALE GENOMIC DNA]</scope>
    <source>
        <strain evidence="4 5">AN110305</strain>
    </source>
</reference>
<evidence type="ECO:0000313" key="4">
    <source>
        <dbReference type="EMBL" id="KAA2248444.1"/>
    </source>
</evidence>
<gene>
    <name evidence="4" type="ORF">F0L68_39925</name>
</gene>
<keyword evidence="5" id="KW-1185">Reference proteome</keyword>
<keyword evidence="2 4" id="KW-0418">Kinase</keyword>
<dbReference type="PANTHER" id="PTHR42774:SF3">
    <property type="entry name" value="KETOHEXOKINASE"/>
    <property type="match status" value="1"/>
</dbReference>
<accession>A0A5B2WB42</accession>
<dbReference type="AlphaFoldDB" id="A0A5B2WB42"/>
<dbReference type="Proteomes" id="UP000323454">
    <property type="component" value="Unassembled WGS sequence"/>
</dbReference>
<feature type="domain" description="Carbohydrate kinase PfkB" evidence="3">
    <location>
        <begin position="6"/>
        <end position="286"/>
    </location>
</feature>
<reference evidence="4 5" key="1">
    <citation type="submission" date="2019-09" db="EMBL/GenBank/DDBJ databases">
        <title>Goodfellowia gen. nov., a new genus of the Pseudonocardineae related to Actinoalloteichus, containing Goodfellowia coeruleoviolacea gen. nov., comb. nov. gen. nov., comb. nov.</title>
        <authorList>
            <person name="Labeda D."/>
        </authorList>
    </citation>
    <scope>NUCLEOTIDE SEQUENCE [LARGE SCALE GENOMIC DNA]</scope>
    <source>
        <strain evidence="4 5">AN110305</strain>
    </source>
</reference>
<dbReference type="Gene3D" id="3.40.1190.20">
    <property type="match status" value="1"/>
</dbReference>
<keyword evidence="1" id="KW-0808">Transferase</keyword>
<dbReference type="EMBL" id="VUOB01000106">
    <property type="protein sequence ID" value="KAA2248444.1"/>
    <property type="molecule type" value="Genomic_DNA"/>
</dbReference>
<proteinExistence type="predicted"/>
<dbReference type="InterPro" id="IPR011611">
    <property type="entry name" value="PfkB_dom"/>
</dbReference>
<dbReference type="GO" id="GO:0016301">
    <property type="term" value="F:kinase activity"/>
    <property type="evidence" value="ECO:0007669"/>
    <property type="project" value="UniProtKB-KW"/>
</dbReference>
<evidence type="ECO:0000313" key="5">
    <source>
        <dbReference type="Proteomes" id="UP000323454"/>
    </source>
</evidence>
<dbReference type="OrthoDB" id="9795789at2"/>
<organism evidence="4 5">
    <name type="scientific">Solihabitans fulvus</name>
    <dbReference type="NCBI Taxonomy" id="1892852"/>
    <lineage>
        <taxon>Bacteria</taxon>
        <taxon>Bacillati</taxon>
        <taxon>Actinomycetota</taxon>
        <taxon>Actinomycetes</taxon>
        <taxon>Pseudonocardiales</taxon>
        <taxon>Pseudonocardiaceae</taxon>
        <taxon>Solihabitans</taxon>
    </lineage>
</organism>
<dbReference type="Pfam" id="PF00294">
    <property type="entry name" value="PfkB"/>
    <property type="match status" value="1"/>
</dbReference>
<name>A0A5B2WB42_9PSEU</name>
<dbReference type="InterPro" id="IPR052562">
    <property type="entry name" value="Ketohexokinase-related"/>
</dbReference>